<name>A0AAI8VNX0_9PEZI</name>
<comment type="caution">
    <text evidence="1">The sequence shown here is derived from an EMBL/GenBank/DDBJ whole genome shotgun (WGS) entry which is preliminary data.</text>
</comment>
<dbReference type="AlphaFoldDB" id="A0AAI8VNX0"/>
<dbReference type="EMBL" id="CAUWAG010000011">
    <property type="protein sequence ID" value="CAJ2508406.1"/>
    <property type="molecule type" value="Genomic_DNA"/>
</dbReference>
<keyword evidence="2" id="KW-1185">Reference proteome</keyword>
<evidence type="ECO:0000313" key="1">
    <source>
        <dbReference type="EMBL" id="CAJ2508406.1"/>
    </source>
</evidence>
<protein>
    <submittedName>
        <fullName evidence="1">Uu.00g134320.m01.CDS01</fullName>
    </submittedName>
</protein>
<gene>
    <name evidence="1" type="ORF">KHLLAP_LOCUS8874</name>
</gene>
<dbReference type="Proteomes" id="UP001295740">
    <property type="component" value="Unassembled WGS sequence"/>
</dbReference>
<evidence type="ECO:0000313" key="2">
    <source>
        <dbReference type="Proteomes" id="UP001295740"/>
    </source>
</evidence>
<reference evidence="1" key="1">
    <citation type="submission" date="2023-10" db="EMBL/GenBank/DDBJ databases">
        <authorList>
            <person name="Hackl T."/>
        </authorList>
    </citation>
    <scope>NUCLEOTIDE SEQUENCE</scope>
</reference>
<accession>A0AAI8VNX0</accession>
<sequence>MSCQQAFRLRERNINSRLAPFFDDFTTTMPFFKKEEDDKLDVASIPTIPSIQKEEDDKLDLASIPRFEQANEVLAGTPEAPEVDVGSADFSRRRCYVLVAASSLGPPSLVSEPL</sequence>
<proteinExistence type="predicted"/>
<organism evidence="1 2">
    <name type="scientific">Anthostomella pinea</name>
    <dbReference type="NCBI Taxonomy" id="933095"/>
    <lineage>
        <taxon>Eukaryota</taxon>
        <taxon>Fungi</taxon>
        <taxon>Dikarya</taxon>
        <taxon>Ascomycota</taxon>
        <taxon>Pezizomycotina</taxon>
        <taxon>Sordariomycetes</taxon>
        <taxon>Xylariomycetidae</taxon>
        <taxon>Xylariales</taxon>
        <taxon>Xylariaceae</taxon>
        <taxon>Anthostomella</taxon>
    </lineage>
</organism>